<dbReference type="RefSeq" id="WP_227179136.1">
    <property type="nucleotide sequence ID" value="NZ_JAJBZT010000002.1"/>
</dbReference>
<evidence type="ECO:0000313" key="2">
    <source>
        <dbReference type="EMBL" id="MCB6182916.1"/>
    </source>
</evidence>
<feature type="domain" description="Chorismatase FkbO/Hyg5-like N-terminal" evidence="1">
    <location>
        <begin position="53"/>
        <end position="180"/>
    </location>
</feature>
<comment type="caution">
    <text evidence="2">The sequence shown here is derived from an EMBL/GenBank/DDBJ whole genome shotgun (WGS) entry which is preliminary data.</text>
</comment>
<evidence type="ECO:0000259" key="1">
    <source>
        <dbReference type="Pfam" id="PF21168"/>
    </source>
</evidence>
<proteinExistence type="predicted"/>
<dbReference type="Pfam" id="PF21168">
    <property type="entry name" value="FkbO_Hyg5-like_N"/>
    <property type="match status" value="1"/>
</dbReference>
<gene>
    <name evidence="2" type="ORF">LIN78_05055</name>
</gene>
<dbReference type="CDD" id="cd06153">
    <property type="entry name" value="YjgF_YER057c_UK114_like_5"/>
    <property type="match status" value="1"/>
</dbReference>
<reference evidence="2" key="1">
    <citation type="submission" date="2021-10" db="EMBL/GenBank/DDBJ databases">
        <title>The complete genome sequence of Leeia sp. TBRC 13508.</title>
        <authorList>
            <person name="Charoenyingcharoen P."/>
            <person name="Yukphan P."/>
        </authorList>
    </citation>
    <scope>NUCLEOTIDE SEQUENCE</scope>
    <source>
        <strain evidence="2">TBRC 13508</strain>
    </source>
</reference>
<dbReference type="InterPro" id="IPR035959">
    <property type="entry name" value="RutC-like_sf"/>
</dbReference>
<dbReference type="Proteomes" id="UP001165395">
    <property type="component" value="Unassembled WGS sequence"/>
</dbReference>
<accession>A0ABS8D421</accession>
<dbReference type="InterPro" id="IPR049368">
    <property type="entry name" value="FkbO_Hyg5-like_N"/>
</dbReference>
<keyword evidence="3" id="KW-1185">Reference proteome</keyword>
<protein>
    <recommendedName>
        <fullName evidence="1">Chorismatase FkbO/Hyg5-like N-terminal domain-containing protein</fullName>
    </recommendedName>
</protein>
<evidence type="ECO:0000313" key="3">
    <source>
        <dbReference type="Proteomes" id="UP001165395"/>
    </source>
</evidence>
<organism evidence="2 3">
    <name type="scientific">Leeia speluncae</name>
    <dbReference type="NCBI Taxonomy" id="2884804"/>
    <lineage>
        <taxon>Bacteria</taxon>
        <taxon>Pseudomonadati</taxon>
        <taxon>Pseudomonadota</taxon>
        <taxon>Betaproteobacteria</taxon>
        <taxon>Neisseriales</taxon>
        <taxon>Leeiaceae</taxon>
        <taxon>Leeia</taxon>
    </lineage>
</organism>
<name>A0ABS8D421_9NEIS</name>
<dbReference type="SUPFAM" id="SSF55298">
    <property type="entry name" value="YjgF-like"/>
    <property type="match status" value="1"/>
</dbReference>
<dbReference type="EMBL" id="JAJBZT010000002">
    <property type="protein sequence ID" value="MCB6182916.1"/>
    <property type="molecule type" value="Genomic_DNA"/>
</dbReference>
<sequence>MPLLFTHSAKDIANRHLLGAASTQDVSPSATQSTPFQTLHMPVLGQSAQEAGEFWLVEKACQAAQFGDIRYQWNEDFLFGVVELDEHSIHATDTHPLQVLAEKAYLQIFELLDQTGFPHIWRVWNYMPAINQQENGVERYRWFNIGRHEAFNKTQREVSFSPAACALGSHNGPLSIAFLAAKTPTKRIENPRQVSAFNYPSEYGPKSPTFTRAALAALNGKHILFISGTASIVNHHTVHIGDIVGQTQETFTNIHTLVNEANTLIRHPAFAMNQLYYKVYIRHPQHFALVKEIVEKTVGNAAVQYVQADICRQDLLVEIEAHGINRSQIN</sequence>
<dbReference type="Gene3D" id="3.30.1330.40">
    <property type="entry name" value="RutC-like"/>
    <property type="match status" value="1"/>
</dbReference>